<dbReference type="AlphaFoldDB" id="A0A411YGC5"/>
<feature type="compositionally biased region" description="Basic residues" evidence="1">
    <location>
        <begin position="401"/>
        <end position="429"/>
    </location>
</feature>
<dbReference type="Proteomes" id="UP000291469">
    <property type="component" value="Chromosome"/>
</dbReference>
<dbReference type="InterPro" id="IPR036388">
    <property type="entry name" value="WH-like_DNA-bd_sf"/>
</dbReference>
<organism evidence="2 3">
    <name type="scientific">Egibacter rhizosphaerae</name>
    <dbReference type="NCBI Taxonomy" id="1670831"/>
    <lineage>
        <taxon>Bacteria</taxon>
        <taxon>Bacillati</taxon>
        <taxon>Actinomycetota</taxon>
        <taxon>Nitriliruptoria</taxon>
        <taxon>Egibacterales</taxon>
        <taxon>Egibacteraceae</taxon>
        <taxon>Egibacter</taxon>
    </lineage>
</organism>
<feature type="region of interest" description="Disordered" evidence="1">
    <location>
        <begin position="386"/>
        <end position="429"/>
    </location>
</feature>
<sequence length="454" mass="50425">MAAQETTRVEPTEARDAMAFGQETGRVLSDGRIVGRAEPFAKVFASSREVKRAVGLAAWCVLEDIALDAVIDQHGRLVSETNVRRIGENLGLNKDTVSKHLRRLREYGFVFQEEYRDPARGRWEVCRYVLDPSACVERFTHTPSGSGEPCPKDSDTGEREPVSEFTGHGDFGHLYRHVDVVTEQQQQPPEREPAAVDWLRDLGVSAAVAADLAGRHDQQRISDVVTAAKVQQLRTPAGWPLPVRFAAANTGHPASGDPGRLARYLDPEHERALASRAEADRAARQRRRADEDRRRAVGCRTVAALGGRSGACWCVYCDPAIHLNERRQRAGWTEGRCVCGALPPHGSACVGHRCHELVVLVGDHPAVALLLDEDRVAWLTGARCPSSAAGCERSRCDCRPRGRHSRDRARGHPPRRRPRAHRPAHRRRARRAPVLLLRLPLGLGSHRELPARWK</sequence>
<dbReference type="EMBL" id="CP036402">
    <property type="protein sequence ID" value="QBI20229.1"/>
    <property type="molecule type" value="Genomic_DNA"/>
</dbReference>
<name>A0A411YGC5_9ACTN</name>
<dbReference type="SUPFAM" id="SSF46785">
    <property type="entry name" value="Winged helix' DNA-binding domain"/>
    <property type="match status" value="1"/>
</dbReference>
<dbReference type="InterPro" id="IPR036390">
    <property type="entry name" value="WH_DNA-bd_sf"/>
</dbReference>
<accession>A0A411YGC5</accession>
<protein>
    <submittedName>
        <fullName evidence="2">Transcriptional regulator</fullName>
    </submittedName>
</protein>
<feature type="compositionally biased region" description="Basic and acidic residues" evidence="1">
    <location>
        <begin position="150"/>
        <end position="162"/>
    </location>
</feature>
<reference evidence="2 3" key="1">
    <citation type="submission" date="2019-01" db="EMBL/GenBank/DDBJ databases">
        <title>Egibacter rhizosphaerae EGI 80759T.</title>
        <authorList>
            <person name="Chen D.-D."/>
            <person name="Tian Y."/>
            <person name="Jiao J.-Y."/>
            <person name="Zhang X.-T."/>
            <person name="Zhang Y.-G."/>
            <person name="Zhang Y."/>
            <person name="Xiao M."/>
            <person name="Shu W.-S."/>
            <person name="Li W.-J."/>
        </authorList>
    </citation>
    <scope>NUCLEOTIDE SEQUENCE [LARGE SCALE GENOMIC DNA]</scope>
    <source>
        <strain evidence="2 3">EGI 80759</strain>
    </source>
</reference>
<evidence type="ECO:0000256" key="1">
    <source>
        <dbReference type="SAM" id="MobiDB-lite"/>
    </source>
</evidence>
<dbReference type="OrthoDB" id="7945987at2"/>
<dbReference type="Gene3D" id="1.10.10.10">
    <property type="entry name" value="Winged helix-like DNA-binding domain superfamily/Winged helix DNA-binding domain"/>
    <property type="match status" value="1"/>
</dbReference>
<dbReference type="CDD" id="cd00090">
    <property type="entry name" value="HTH_ARSR"/>
    <property type="match status" value="1"/>
</dbReference>
<evidence type="ECO:0000313" key="2">
    <source>
        <dbReference type="EMBL" id="QBI20229.1"/>
    </source>
</evidence>
<dbReference type="InterPro" id="IPR011991">
    <property type="entry name" value="ArsR-like_HTH"/>
</dbReference>
<proteinExistence type="predicted"/>
<evidence type="ECO:0000313" key="3">
    <source>
        <dbReference type="Proteomes" id="UP000291469"/>
    </source>
</evidence>
<keyword evidence="3" id="KW-1185">Reference proteome</keyword>
<gene>
    <name evidence="2" type="ORF">ER308_12070</name>
</gene>
<dbReference type="RefSeq" id="WP_131155226.1">
    <property type="nucleotide sequence ID" value="NZ_CP036402.1"/>
</dbReference>
<feature type="region of interest" description="Disordered" evidence="1">
    <location>
        <begin position="140"/>
        <end position="162"/>
    </location>
</feature>
<dbReference type="KEGG" id="erz:ER308_12070"/>